<dbReference type="PROSITE" id="PS50943">
    <property type="entry name" value="HTH_CROC1"/>
    <property type="match status" value="1"/>
</dbReference>
<dbReference type="STRING" id="583345.Mmol_1471"/>
<gene>
    <name evidence="2" type="ordered locus">Mmol_1471</name>
</gene>
<dbReference type="HOGENOM" id="CLU_1702209_0_0_4"/>
<evidence type="ECO:0000313" key="2">
    <source>
        <dbReference type="EMBL" id="ACT48375.1"/>
    </source>
</evidence>
<dbReference type="CDD" id="cd00093">
    <property type="entry name" value="HTH_XRE"/>
    <property type="match status" value="1"/>
</dbReference>
<accession>C6WWS6</accession>
<dbReference type="eggNOG" id="COG1396">
    <property type="taxonomic scope" value="Bacteria"/>
</dbReference>
<evidence type="ECO:0000313" key="3">
    <source>
        <dbReference type="Proteomes" id="UP000002742"/>
    </source>
</evidence>
<dbReference type="EMBL" id="CP001672">
    <property type="protein sequence ID" value="ACT48375.1"/>
    <property type="molecule type" value="Genomic_DNA"/>
</dbReference>
<reference evidence="2 3" key="2">
    <citation type="journal article" date="2011" name="J. Bacteriol.">
        <title>Genomes of three methylotrophs from a single niche uncover genetic and metabolic divergence of Methylophilaceae.</title>
        <authorList>
            <person name="Lapidus A."/>
            <person name="Clum A."/>
            <person name="Labutti K."/>
            <person name="Kaluzhnaya M.G."/>
            <person name="Lim S."/>
            <person name="Beck D.A."/>
            <person name="Glavina Del Rio T."/>
            <person name="Nolan M."/>
            <person name="Mavromatis K."/>
            <person name="Huntemann M."/>
            <person name="Lucas S."/>
            <person name="Lidstrom M.E."/>
            <person name="Ivanova N."/>
            <person name="Chistoserdova L."/>
        </authorList>
    </citation>
    <scope>NUCLEOTIDE SEQUENCE [LARGE SCALE GENOMIC DNA]</scope>
    <source>
        <strain evidence="3">JLW8 / ATCC BAA-1282 / DSM 17540</strain>
    </source>
</reference>
<reference evidence="3" key="1">
    <citation type="submission" date="2009-07" db="EMBL/GenBank/DDBJ databases">
        <title>Complete sequence of Methylotenera mobilis JLW8.</title>
        <authorList>
            <consortium name="US DOE Joint Genome Institute"/>
            <person name="Lucas S."/>
            <person name="Copeland A."/>
            <person name="Lapidus A."/>
            <person name="Glavina del Rio T."/>
            <person name="Tice H."/>
            <person name="Bruce D."/>
            <person name="Goodwin L."/>
            <person name="Pitluck S."/>
            <person name="LaButti K.M."/>
            <person name="Clum A."/>
            <person name="Larimer F."/>
            <person name="Land M."/>
            <person name="Hauser L."/>
            <person name="Kyrpides N."/>
            <person name="Mikhailova N."/>
            <person name="Kayluzhnaya M."/>
            <person name="Chistoserdova L."/>
        </authorList>
    </citation>
    <scope>NUCLEOTIDE SEQUENCE [LARGE SCALE GENOMIC DNA]</scope>
    <source>
        <strain evidence="3">JLW8 / ATCC BAA-1282 / DSM 17540</strain>
    </source>
</reference>
<dbReference type="RefSeq" id="WP_015832410.1">
    <property type="nucleotide sequence ID" value="NC_012968.1"/>
</dbReference>
<dbReference type="SMART" id="SM00530">
    <property type="entry name" value="HTH_XRE"/>
    <property type="match status" value="1"/>
</dbReference>
<evidence type="ECO:0000259" key="1">
    <source>
        <dbReference type="PROSITE" id="PS50943"/>
    </source>
</evidence>
<dbReference type="InterPro" id="IPR001387">
    <property type="entry name" value="Cro/C1-type_HTH"/>
</dbReference>
<organism evidence="2 3">
    <name type="scientific">Methylotenera mobilis (strain JLW8 / ATCC BAA-1282 / DSM 17540)</name>
    <dbReference type="NCBI Taxonomy" id="583345"/>
    <lineage>
        <taxon>Bacteria</taxon>
        <taxon>Pseudomonadati</taxon>
        <taxon>Pseudomonadota</taxon>
        <taxon>Betaproteobacteria</taxon>
        <taxon>Nitrosomonadales</taxon>
        <taxon>Methylophilaceae</taxon>
        <taxon>Methylotenera</taxon>
    </lineage>
</organism>
<dbReference type="Proteomes" id="UP000002742">
    <property type="component" value="Chromosome"/>
</dbReference>
<dbReference type="Gene3D" id="1.10.260.40">
    <property type="entry name" value="lambda repressor-like DNA-binding domains"/>
    <property type="match status" value="1"/>
</dbReference>
<sequence length="154" mass="17323">MITQNITCPGIPDGFGERLKEERKRLNLSQVEMAERGGCQRLAQLQYENESRAPTIRYLNSIALAGVDLGYLVLGVRFNQVSLSDEQEQVIEAKVFEWIEKCANTMGDGRLAPDTYKMLFYLFKSFLTQMHAGDLQADFDPTSLLKNAIKVIAG</sequence>
<feature type="domain" description="HTH cro/C1-type" evidence="1">
    <location>
        <begin position="19"/>
        <end position="72"/>
    </location>
</feature>
<keyword evidence="3" id="KW-1185">Reference proteome</keyword>
<dbReference type="KEGG" id="mmb:Mmol_1471"/>
<dbReference type="InterPro" id="IPR010982">
    <property type="entry name" value="Lambda_DNA-bd_dom_sf"/>
</dbReference>
<dbReference type="GO" id="GO:0003677">
    <property type="term" value="F:DNA binding"/>
    <property type="evidence" value="ECO:0007669"/>
    <property type="project" value="InterPro"/>
</dbReference>
<dbReference type="AlphaFoldDB" id="C6WWS6"/>
<protein>
    <submittedName>
        <fullName evidence="2">Transcriptional regulator, XRE family</fullName>
    </submittedName>
</protein>
<dbReference type="OrthoDB" id="7011085at2"/>
<proteinExistence type="predicted"/>
<dbReference type="SUPFAM" id="SSF47413">
    <property type="entry name" value="lambda repressor-like DNA-binding domains"/>
    <property type="match status" value="1"/>
</dbReference>
<name>C6WWS6_METML</name>